<dbReference type="Proteomes" id="UP000541444">
    <property type="component" value="Unassembled WGS sequence"/>
</dbReference>
<proteinExistence type="predicted"/>
<name>A0A7J7N8P6_9MAGN</name>
<keyword evidence="3" id="KW-1185">Reference proteome</keyword>
<gene>
    <name evidence="2" type="ORF">GIB67_036069</name>
</gene>
<dbReference type="EMBL" id="JACGCM010000971">
    <property type="protein sequence ID" value="KAF6163609.1"/>
    <property type="molecule type" value="Genomic_DNA"/>
</dbReference>
<organism evidence="2 3">
    <name type="scientific">Kingdonia uniflora</name>
    <dbReference type="NCBI Taxonomy" id="39325"/>
    <lineage>
        <taxon>Eukaryota</taxon>
        <taxon>Viridiplantae</taxon>
        <taxon>Streptophyta</taxon>
        <taxon>Embryophyta</taxon>
        <taxon>Tracheophyta</taxon>
        <taxon>Spermatophyta</taxon>
        <taxon>Magnoliopsida</taxon>
        <taxon>Ranunculales</taxon>
        <taxon>Circaeasteraceae</taxon>
        <taxon>Kingdonia</taxon>
    </lineage>
</organism>
<accession>A0A7J7N8P6</accession>
<reference evidence="2 3" key="1">
    <citation type="journal article" date="2020" name="IScience">
        <title>Genome Sequencing of the Endangered Kingdonia uniflora (Circaeasteraceae, Ranunculales) Reveals Potential Mechanisms of Evolutionary Specialization.</title>
        <authorList>
            <person name="Sun Y."/>
            <person name="Deng T."/>
            <person name="Zhang A."/>
            <person name="Moore M.J."/>
            <person name="Landis J.B."/>
            <person name="Lin N."/>
            <person name="Zhang H."/>
            <person name="Zhang X."/>
            <person name="Huang J."/>
            <person name="Zhang X."/>
            <person name="Sun H."/>
            <person name="Wang H."/>
        </authorList>
    </citation>
    <scope>NUCLEOTIDE SEQUENCE [LARGE SCALE GENOMIC DNA]</scope>
    <source>
        <strain evidence="2">TB1705</strain>
        <tissue evidence="2">Leaf</tissue>
    </source>
</reference>
<sequence length="274" mass="29552">MGQKKAPQVDGEDNENKAKVVFRGHPIIKMAFIEKCQNQGVVERMFEGTIATGDYAYATGSEYAPTTQPTSEFVHIVDGVIPMDTVDFGASGIDNPRDGINISIDDVPISPTTQPSPASTTPHTPASRNGSAKGKRVAANVEPSPFSLITELISAISSNGPGFSSSNNGNTMSEVMNILDKMLDTNERGIFLLLGGEGVGRSRPVQLHDCFFENRGKALSWVSENAYWIYFDLSTIAIQGVCVVIFDVIQGVCVVIFDVIQRQVEVMAVGMRMG</sequence>
<dbReference type="OrthoDB" id="1730132at2759"/>
<evidence type="ECO:0000313" key="2">
    <source>
        <dbReference type="EMBL" id="KAF6163609.1"/>
    </source>
</evidence>
<evidence type="ECO:0000313" key="3">
    <source>
        <dbReference type="Proteomes" id="UP000541444"/>
    </source>
</evidence>
<evidence type="ECO:0000256" key="1">
    <source>
        <dbReference type="SAM" id="MobiDB-lite"/>
    </source>
</evidence>
<comment type="caution">
    <text evidence="2">The sequence shown here is derived from an EMBL/GenBank/DDBJ whole genome shotgun (WGS) entry which is preliminary data.</text>
</comment>
<dbReference type="AlphaFoldDB" id="A0A7J7N8P6"/>
<protein>
    <submittedName>
        <fullName evidence="2">Uncharacterized protein</fullName>
    </submittedName>
</protein>
<feature type="region of interest" description="Disordered" evidence="1">
    <location>
        <begin position="97"/>
        <end position="137"/>
    </location>
</feature>
<feature type="compositionally biased region" description="Low complexity" evidence="1">
    <location>
        <begin position="110"/>
        <end position="127"/>
    </location>
</feature>